<sequence>MMRLRRQRLIGSVVLVGVASMGWAAEPALQQCQKLKDKIEHYDQLRRKGGKGSEMDSWKRSRRELEKAFRAQGCHYYRRELK</sequence>
<gene>
    <name evidence="2" type="ORF">C0039_18820</name>
</gene>
<keyword evidence="3" id="KW-1185">Reference proteome</keyword>
<evidence type="ECO:0000313" key="2">
    <source>
        <dbReference type="EMBL" id="PLW67072.1"/>
    </source>
</evidence>
<comment type="caution">
    <text evidence="2">The sequence shown here is derived from an EMBL/GenBank/DDBJ whole genome shotgun (WGS) entry which is preliminary data.</text>
</comment>
<dbReference type="Proteomes" id="UP000235005">
    <property type="component" value="Unassembled WGS sequence"/>
</dbReference>
<keyword evidence="1" id="KW-0732">Signal</keyword>
<feature type="chain" id="PRO_5014782056" evidence="1">
    <location>
        <begin position="25"/>
        <end position="82"/>
    </location>
</feature>
<evidence type="ECO:0000313" key="3">
    <source>
        <dbReference type="Proteomes" id="UP000235005"/>
    </source>
</evidence>
<reference evidence="2 3" key="1">
    <citation type="submission" date="2018-01" db="EMBL/GenBank/DDBJ databases">
        <title>The draft genome sequence of Halioglobus lutimaris HF004.</title>
        <authorList>
            <person name="Du Z.-J."/>
            <person name="Shi M.-J."/>
        </authorList>
    </citation>
    <scope>NUCLEOTIDE SEQUENCE [LARGE SCALE GENOMIC DNA]</scope>
    <source>
        <strain evidence="2 3">HF004</strain>
    </source>
</reference>
<proteinExistence type="predicted"/>
<dbReference type="AlphaFoldDB" id="A0A2N5WXV7"/>
<protein>
    <submittedName>
        <fullName evidence="2">Uncharacterized protein</fullName>
    </submittedName>
</protein>
<organism evidence="2 3">
    <name type="scientific">Pseudohalioglobus lutimaris</name>
    <dbReference type="NCBI Taxonomy" id="1737061"/>
    <lineage>
        <taxon>Bacteria</taxon>
        <taxon>Pseudomonadati</taxon>
        <taxon>Pseudomonadota</taxon>
        <taxon>Gammaproteobacteria</taxon>
        <taxon>Cellvibrionales</taxon>
        <taxon>Halieaceae</taxon>
        <taxon>Pseudohalioglobus</taxon>
    </lineage>
</organism>
<evidence type="ECO:0000256" key="1">
    <source>
        <dbReference type="SAM" id="SignalP"/>
    </source>
</evidence>
<dbReference type="EMBL" id="PKUS01000039">
    <property type="protein sequence ID" value="PLW67072.1"/>
    <property type="molecule type" value="Genomic_DNA"/>
</dbReference>
<feature type="signal peptide" evidence="1">
    <location>
        <begin position="1"/>
        <end position="24"/>
    </location>
</feature>
<name>A0A2N5WXV7_9GAMM</name>
<dbReference type="RefSeq" id="WP_075998944.1">
    <property type="nucleotide sequence ID" value="NZ_PKUS01000039.1"/>
</dbReference>
<dbReference type="OrthoDB" id="5739242at2"/>
<accession>A0A2N5WXV7</accession>